<gene>
    <name evidence="2" type="ORF">Pcinc_007857</name>
</gene>
<evidence type="ECO:0000313" key="2">
    <source>
        <dbReference type="EMBL" id="KAK3888067.1"/>
    </source>
</evidence>
<dbReference type="AlphaFoldDB" id="A0AAE1KY55"/>
<proteinExistence type="predicted"/>
<sequence>MESVDHLIATHHYAKIRYPCGREATFSTKGLAPYHKDQPKDLASFSKDQNPSCNPPLPFAPQTSDSSHDSQTTRYDSSLSGNTLKPDAPTPKPNEV</sequence>
<evidence type="ECO:0000256" key="1">
    <source>
        <dbReference type="SAM" id="MobiDB-lite"/>
    </source>
</evidence>
<accession>A0AAE1KY55</accession>
<protein>
    <submittedName>
        <fullName evidence="2">Uncharacterized protein</fullName>
    </submittedName>
</protein>
<name>A0AAE1KY55_PETCI</name>
<organism evidence="2 3">
    <name type="scientific">Petrolisthes cinctipes</name>
    <name type="common">Flat porcelain crab</name>
    <dbReference type="NCBI Taxonomy" id="88211"/>
    <lineage>
        <taxon>Eukaryota</taxon>
        <taxon>Metazoa</taxon>
        <taxon>Ecdysozoa</taxon>
        <taxon>Arthropoda</taxon>
        <taxon>Crustacea</taxon>
        <taxon>Multicrustacea</taxon>
        <taxon>Malacostraca</taxon>
        <taxon>Eumalacostraca</taxon>
        <taxon>Eucarida</taxon>
        <taxon>Decapoda</taxon>
        <taxon>Pleocyemata</taxon>
        <taxon>Anomura</taxon>
        <taxon>Galatheoidea</taxon>
        <taxon>Porcellanidae</taxon>
        <taxon>Petrolisthes</taxon>
    </lineage>
</organism>
<reference evidence="2" key="1">
    <citation type="submission" date="2023-10" db="EMBL/GenBank/DDBJ databases">
        <title>Genome assemblies of two species of porcelain crab, Petrolisthes cinctipes and Petrolisthes manimaculis (Anomura: Porcellanidae).</title>
        <authorList>
            <person name="Angst P."/>
        </authorList>
    </citation>
    <scope>NUCLEOTIDE SEQUENCE</scope>
    <source>
        <strain evidence="2">PB745_01</strain>
        <tissue evidence="2">Gill</tissue>
    </source>
</reference>
<dbReference type="Proteomes" id="UP001286313">
    <property type="component" value="Unassembled WGS sequence"/>
</dbReference>
<feature type="compositionally biased region" description="Low complexity" evidence="1">
    <location>
        <begin position="62"/>
        <end position="73"/>
    </location>
</feature>
<keyword evidence="3" id="KW-1185">Reference proteome</keyword>
<feature type="region of interest" description="Disordered" evidence="1">
    <location>
        <begin position="31"/>
        <end position="96"/>
    </location>
</feature>
<comment type="caution">
    <text evidence="2">The sequence shown here is derived from an EMBL/GenBank/DDBJ whole genome shotgun (WGS) entry which is preliminary data.</text>
</comment>
<feature type="compositionally biased region" description="Polar residues" evidence="1">
    <location>
        <begin position="74"/>
        <end position="83"/>
    </location>
</feature>
<dbReference type="EMBL" id="JAWQEG010000588">
    <property type="protein sequence ID" value="KAK3888067.1"/>
    <property type="molecule type" value="Genomic_DNA"/>
</dbReference>
<evidence type="ECO:0000313" key="3">
    <source>
        <dbReference type="Proteomes" id="UP001286313"/>
    </source>
</evidence>